<comment type="subcellular location">
    <subcellularLocation>
        <location evidence="1 7">Bacterial flagellum</location>
    </subcellularLocation>
    <subcellularLocation>
        <location evidence="2 7">Secreted</location>
    </subcellularLocation>
</comment>
<comment type="similarity">
    <text evidence="3 7">Belongs to the flagella basal body rod proteins family.</text>
</comment>
<keyword evidence="5 7" id="KW-0964">Secreted</keyword>
<dbReference type="GO" id="GO:0009424">
    <property type="term" value="C:bacterial-type flagellum hook"/>
    <property type="evidence" value="ECO:0007669"/>
    <property type="project" value="UniProtKB-UniRule"/>
</dbReference>
<dbReference type="Pfam" id="PF22638">
    <property type="entry name" value="FlgK_D1"/>
    <property type="match status" value="1"/>
</dbReference>
<protein>
    <recommendedName>
        <fullName evidence="4 7">Flagellar hook-associated protein 1</fullName>
        <shortName evidence="7">HAP1</shortName>
    </recommendedName>
</protein>
<evidence type="ECO:0000259" key="8">
    <source>
        <dbReference type="Pfam" id="PF06429"/>
    </source>
</evidence>
<name>A0A0B2JYB8_9FIRM</name>
<dbReference type="InterPro" id="IPR002371">
    <property type="entry name" value="FlgK"/>
</dbReference>
<evidence type="ECO:0000313" key="10">
    <source>
        <dbReference type="EMBL" id="KHM51698.1"/>
    </source>
</evidence>
<evidence type="ECO:0000256" key="2">
    <source>
        <dbReference type="ARBA" id="ARBA00004613"/>
    </source>
</evidence>
<dbReference type="eggNOG" id="COG1256">
    <property type="taxonomic scope" value="Bacteria"/>
</dbReference>
<evidence type="ECO:0000256" key="6">
    <source>
        <dbReference type="ARBA" id="ARBA00023143"/>
    </source>
</evidence>
<reference evidence="10 11" key="1">
    <citation type="journal article" date="2013" name="PLoS ONE">
        <title>Identification and characterization of three novel lipases belonging to families II and V from Anaerovibrio lipolyticus 5ST.</title>
        <authorList>
            <person name="Prive F."/>
            <person name="Kaderbhai N.N."/>
            <person name="Girdwood S."/>
            <person name="Worgan H.J."/>
            <person name="Pinloche E."/>
            <person name="Scollan N.D."/>
            <person name="Huws S.A."/>
            <person name="Newbold C.J."/>
        </authorList>
    </citation>
    <scope>NUCLEOTIDE SEQUENCE [LARGE SCALE GENOMIC DNA]</scope>
    <source>
        <strain evidence="10 11">5S</strain>
    </source>
</reference>
<dbReference type="SUPFAM" id="SSF64518">
    <property type="entry name" value="Phase 1 flagellin"/>
    <property type="match status" value="1"/>
</dbReference>
<evidence type="ECO:0000256" key="7">
    <source>
        <dbReference type="RuleBase" id="RU362065"/>
    </source>
</evidence>
<accession>A0A0B2JYB8</accession>
<keyword evidence="11" id="KW-1185">Reference proteome</keyword>
<dbReference type="AlphaFoldDB" id="A0A0B2JYB8"/>
<proteinExistence type="inferred from homology"/>
<evidence type="ECO:0000259" key="9">
    <source>
        <dbReference type="Pfam" id="PF22638"/>
    </source>
</evidence>
<dbReference type="STRING" id="82374.NZ47_08995"/>
<organism evidence="10 11">
    <name type="scientific">Anaerovibrio lipolyticus</name>
    <dbReference type="NCBI Taxonomy" id="82374"/>
    <lineage>
        <taxon>Bacteria</taxon>
        <taxon>Bacillati</taxon>
        <taxon>Bacillota</taxon>
        <taxon>Negativicutes</taxon>
        <taxon>Selenomonadales</taxon>
        <taxon>Selenomonadaceae</taxon>
        <taxon>Anaerovibrio</taxon>
    </lineage>
</organism>
<dbReference type="eggNOG" id="COG4786">
    <property type="taxonomic scope" value="Bacteria"/>
</dbReference>
<dbReference type="NCBIfam" id="TIGR02492">
    <property type="entry name" value="flgK_ends"/>
    <property type="match status" value="1"/>
</dbReference>
<gene>
    <name evidence="7" type="primary">flgK</name>
    <name evidence="10" type="ORF">NZ47_08995</name>
</gene>
<sequence length="542" mass="59775">MLSTFHGLNTMVSGIQNNRVGLNTVGHNISNSSSEGYSRQQVNSVATRSQTIWSYSRANQIGSGVGVYGISRARDIYADRQYWKENTTDGYYNAKAKNYSKLETIFNDSDDNSLQASMEKFYQAWVDCSTTASTASSRQNVINAGYNFAETLNATATQVQAQIESVYDEIILSVDNINSMTDRVTVLNGQIMEMEANGSSANDLRDQRDLLVDQLSKIMHISVNETPNGMYNLVCNGTTLVNGTSKVTIAVSKPINNEVYGISDYTLNIKESDIPFNPGNGELYGQLQSVLEDKQYIDRLANMAGFLLTTLNAQHKDGYTLAKTGNQVSFTNQAGQEVTYDEVKKGNNFYGETDAVYLWDTTNPDDLHMTKNGVAKRGIQIIKELTINQDLTATDGHNLLATRGYETVKDNTGTEHEVPNGVADGSNAVWVSTLFNCVKANTSPTVNTTTRAIGDESFYSYYNTSMTTLGSATENMNNKVEFQSDLMTQITNLRESTSGVNWDEELTNMITFQQGYAACSRCLTTMDEMLDKLINSTGVVGR</sequence>
<dbReference type="EMBL" id="JSCE01000177">
    <property type="protein sequence ID" value="KHM51698.1"/>
    <property type="molecule type" value="Genomic_DNA"/>
</dbReference>
<dbReference type="GO" id="GO:0005576">
    <property type="term" value="C:extracellular region"/>
    <property type="evidence" value="ECO:0007669"/>
    <property type="project" value="UniProtKB-SubCell"/>
</dbReference>
<evidence type="ECO:0000256" key="5">
    <source>
        <dbReference type="ARBA" id="ARBA00022525"/>
    </source>
</evidence>
<evidence type="ECO:0000256" key="1">
    <source>
        <dbReference type="ARBA" id="ARBA00004365"/>
    </source>
</evidence>
<dbReference type="InterPro" id="IPR010930">
    <property type="entry name" value="Flg_bb/hook_C_dom"/>
</dbReference>
<dbReference type="Proteomes" id="UP000030993">
    <property type="component" value="Unassembled WGS sequence"/>
</dbReference>
<evidence type="ECO:0000256" key="3">
    <source>
        <dbReference type="ARBA" id="ARBA00009677"/>
    </source>
</evidence>
<dbReference type="PANTHER" id="PTHR30033">
    <property type="entry name" value="FLAGELLAR HOOK-ASSOCIATED PROTEIN 1"/>
    <property type="match status" value="1"/>
</dbReference>
<dbReference type="GO" id="GO:0005198">
    <property type="term" value="F:structural molecule activity"/>
    <property type="evidence" value="ECO:0007669"/>
    <property type="project" value="UniProtKB-UniRule"/>
</dbReference>
<dbReference type="Pfam" id="PF06429">
    <property type="entry name" value="Flg_bbr_C"/>
    <property type="match status" value="1"/>
</dbReference>
<dbReference type="PANTHER" id="PTHR30033:SF2">
    <property type="entry name" value="FLAGELLAR HOOK PROTEIN"/>
    <property type="match status" value="1"/>
</dbReference>
<keyword evidence="6 7" id="KW-0975">Bacterial flagellum</keyword>
<feature type="domain" description="Flagellar hook-associated protein FlgK helical" evidence="9">
    <location>
        <begin position="100"/>
        <end position="325"/>
    </location>
</feature>
<dbReference type="InterPro" id="IPR053927">
    <property type="entry name" value="FlgK_helical"/>
</dbReference>
<evidence type="ECO:0000256" key="4">
    <source>
        <dbReference type="ARBA" id="ARBA00016244"/>
    </source>
</evidence>
<dbReference type="GO" id="GO:0044780">
    <property type="term" value="P:bacterial-type flagellum assembly"/>
    <property type="evidence" value="ECO:0007669"/>
    <property type="project" value="InterPro"/>
</dbReference>
<dbReference type="PRINTS" id="PR01005">
    <property type="entry name" value="FLGHOOKAP1"/>
</dbReference>
<comment type="caution">
    <text evidence="10">The sequence shown here is derived from an EMBL/GenBank/DDBJ whole genome shotgun (WGS) entry which is preliminary data.</text>
</comment>
<dbReference type="RefSeq" id="WP_039209478.1">
    <property type="nucleotide sequence ID" value="NZ_JSCE01000177.1"/>
</dbReference>
<evidence type="ECO:0000313" key="11">
    <source>
        <dbReference type="Proteomes" id="UP000030993"/>
    </source>
</evidence>
<feature type="domain" description="Flagellar basal-body/hook protein C-terminal" evidence="8">
    <location>
        <begin position="497"/>
        <end position="535"/>
    </location>
</feature>